<organism evidence="2">
    <name type="scientific">Rhodanobacter sp. IGA1.0</name>
    <dbReference type="NCBI Taxonomy" id="3158582"/>
    <lineage>
        <taxon>Bacteria</taxon>
        <taxon>Pseudomonadati</taxon>
        <taxon>Pseudomonadota</taxon>
        <taxon>Gammaproteobacteria</taxon>
        <taxon>Lysobacterales</taxon>
        <taxon>Rhodanobacteraceae</taxon>
        <taxon>Rhodanobacter</taxon>
    </lineage>
</organism>
<dbReference type="CDD" id="cd04186">
    <property type="entry name" value="GT_2_like_c"/>
    <property type="match status" value="1"/>
</dbReference>
<dbReference type="PANTHER" id="PTHR43179:SF7">
    <property type="entry name" value="RHAMNOSYLTRANSFERASE WBBL"/>
    <property type="match status" value="1"/>
</dbReference>
<dbReference type="Pfam" id="PF13692">
    <property type="entry name" value="Glyco_trans_1_4"/>
    <property type="match status" value="1"/>
</dbReference>
<protein>
    <submittedName>
        <fullName evidence="2">Glycosyltransferase</fullName>
        <ecNumber evidence="2">2.4.-.-</ecNumber>
    </submittedName>
</protein>
<dbReference type="Gene3D" id="3.40.50.2000">
    <property type="entry name" value="Glycogen Phosphorylase B"/>
    <property type="match status" value="1"/>
</dbReference>
<dbReference type="SUPFAM" id="SSF53448">
    <property type="entry name" value="Nucleotide-diphospho-sugar transferases"/>
    <property type="match status" value="1"/>
</dbReference>
<dbReference type="PANTHER" id="PTHR43179">
    <property type="entry name" value="RHAMNOSYLTRANSFERASE WBBL"/>
    <property type="match status" value="1"/>
</dbReference>
<dbReference type="InterPro" id="IPR001173">
    <property type="entry name" value="Glyco_trans_2-like"/>
</dbReference>
<dbReference type="EMBL" id="CP157948">
    <property type="protein sequence ID" value="XBS89505.1"/>
    <property type="molecule type" value="Genomic_DNA"/>
</dbReference>
<dbReference type="EC" id="2.4.-.-" evidence="2"/>
<dbReference type="InterPro" id="IPR029044">
    <property type="entry name" value="Nucleotide-diphossugar_trans"/>
</dbReference>
<gene>
    <name evidence="2" type="ORF">ABNK63_14045</name>
</gene>
<proteinExistence type="predicted"/>
<dbReference type="RefSeq" id="WP_350015978.1">
    <property type="nucleotide sequence ID" value="NZ_CP157948.1"/>
</dbReference>
<sequence>MRGWSGTLARMRQEFQARPAFDEALALLPLDEPFAPFALPVSGQPRVSVIIPIHGKLAHTLACLRSLARHGARTAFEVIVVDDASPDDSAATLARIAGLRLLRNATNLGFVGSCNAGAAVATGEFLLFLNNDTQVTPGWLDALLQCFADHPDCGIAGSKLVYPDGRLQEAGALVFADGSCWTTGRFEPRQAATFRWRREVDYVSGAALLIRREVFRQVGGFDLRYAPAYYEDVDLAFAVRRLGLRVYYEPASTVIHCEGISAGTDPDRGMKRHQRLNQLTFVDKWATELAAQPPVGTAVERAIRWRQRGLVLVVDAMTPEPARDSGSLRLCAILGLLDGQGWGTVFLPDDGRASPAEIDALGALGCEVLCRPAVADLPHWLRRHGHELHAVILCRHTVAGQYIAAVRRHAPQARLIFDTVDLHFLREGRAAEVGGSAAMARQAEAARRSELALIEQSDVSLVVSPHERDLLAQLLPRARVELLSNIHTVQACRRGHHERRDLVFIGGYGHPPNSDALRWIATEILPKLRELSPEITVHVLGDMPDAARRELAVPGMELHGRVTELTPWLDACLASIAPLRFGAGVKGKINMAMSHGVPVIATPVAVEGMQLGDGRDVLVASDATGFVEAVLRLQRDEALWRQLSAGGQDNVRKHFSPEAADATLRRVLD</sequence>
<evidence type="ECO:0000259" key="1">
    <source>
        <dbReference type="Pfam" id="PF00535"/>
    </source>
</evidence>
<keyword evidence="2" id="KW-0328">Glycosyltransferase</keyword>
<dbReference type="Pfam" id="PF00535">
    <property type="entry name" value="Glycos_transf_2"/>
    <property type="match status" value="1"/>
</dbReference>
<feature type="domain" description="Glycosyltransferase 2-like" evidence="1">
    <location>
        <begin position="48"/>
        <end position="218"/>
    </location>
</feature>
<evidence type="ECO:0000313" key="2">
    <source>
        <dbReference type="EMBL" id="XBS89505.1"/>
    </source>
</evidence>
<dbReference type="SUPFAM" id="SSF53756">
    <property type="entry name" value="UDP-Glycosyltransferase/glycogen phosphorylase"/>
    <property type="match status" value="1"/>
</dbReference>
<name>A0AAU7QJC0_9GAMM</name>
<dbReference type="Gene3D" id="3.90.550.10">
    <property type="entry name" value="Spore Coat Polysaccharide Biosynthesis Protein SpsA, Chain A"/>
    <property type="match status" value="1"/>
</dbReference>
<accession>A0AAU7QJC0</accession>
<dbReference type="AlphaFoldDB" id="A0AAU7QJC0"/>
<reference evidence="2" key="1">
    <citation type="submission" date="2024-06" db="EMBL/GenBank/DDBJ databases">
        <authorList>
            <person name="Sun Y."/>
        </authorList>
    </citation>
    <scope>NUCLEOTIDE SEQUENCE</scope>
    <source>
        <strain evidence="2">IGA1.0</strain>
    </source>
</reference>
<dbReference type="GO" id="GO:0016757">
    <property type="term" value="F:glycosyltransferase activity"/>
    <property type="evidence" value="ECO:0007669"/>
    <property type="project" value="UniProtKB-KW"/>
</dbReference>
<keyword evidence="2" id="KW-0808">Transferase</keyword>